<dbReference type="Proteomes" id="UP000186817">
    <property type="component" value="Unassembled WGS sequence"/>
</dbReference>
<comment type="caution">
    <text evidence="4">The sequence shown here is derived from an EMBL/GenBank/DDBJ whole genome shotgun (WGS) entry which is preliminary data.</text>
</comment>
<dbReference type="EMBL" id="LSRX01000334">
    <property type="protein sequence ID" value="OLQ00243.1"/>
    <property type="molecule type" value="Genomic_DNA"/>
</dbReference>
<feature type="region of interest" description="Disordered" evidence="2">
    <location>
        <begin position="47"/>
        <end position="79"/>
    </location>
</feature>
<feature type="chain" id="PRO_5013158615" evidence="3">
    <location>
        <begin position="20"/>
        <end position="217"/>
    </location>
</feature>
<feature type="compositionally biased region" description="Basic and acidic residues" evidence="2">
    <location>
        <begin position="47"/>
        <end position="61"/>
    </location>
</feature>
<evidence type="ECO:0000256" key="3">
    <source>
        <dbReference type="SAM" id="SignalP"/>
    </source>
</evidence>
<protein>
    <submittedName>
        <fullName evidence="4">Uncharacterized protein</fullName>
    </submittedName>
</protein>
<evidence type="ECO:0000256" key="2">
    <source>
        <dbReference type="SAM" id="MobiDB-lite"/>
    </source>
</evidence>
<feature type="signal peptide" evidence="3">
    <location>
        <begin position="1"/>
        <end position="19"/>
    </location>
</feature>
<proteinExistence type="predicted"/>
<reference evidence="4 5" key="1">
    <citation type="submission" date="2016-02" db="EMBL/GenBank/DDBJ databases">
        <title>Genome analysis of coral dinoflagellate symbionts highlights evolutionary adaptations to a symbiotic lifestyle.</title>
        <authorList>
            <person name="Aranda M."/>
            <person name="Li Y."/>
            <person name="Liew Y.J."/>
            <person name="Baumgarten S."/>
            <person name="Simakov O."/>
            <person name="Wilson M."/>
            <person name="Piel J."/>
            <person name="Ashoor H."/>
            <person name="Bougouffa S."/>
            <person name="Bajic V.B."/>
            <person name="Ryu T."/>
            <person name="Ravasi T."/>
            <person name="Bayer T."/>
            <person name="Micklem G."/>
            <person name="Kim H."/>
            <person name="Bhak J."/>
            <person name="Lajeunesse T.C."/>
            <person name="Voolstra C.R."/>
        </authorList>
    </citation>
    <scope>NUCLEOTIDE SEQUENCE [LARGE SCALE GENOMIC DNA]</scope>
    <source>
        <strain evidence="4 5">CCMP2467</strain>
    </source>
</reference>
<gene>
    <name evidence="4" type="ORF">AK812_SmicGene17122</name>
</gene>
<feature type="coiled-coil region" evidence="1">
    <location>
        <begin position="88"/>
        <end position="129"/>
    </location>
</feature>
<organism evidence="4 5">
    <name type="scientific">Symbiodinium microadriaticum</name>
    <name type="common">Dinoflagellate</name>
    <name type="synonym">Zooxanthella microadriatica</name>
    <dbReference type="NCBI Taxonomy" id="2951"/>
    <lineage>
        <taxon>Eukaryota</taxon>
        <taxon>Sar</taxon>
        <taxon>Alveolata</taxon>
        <taxon>Dinophyceae</taxon>
        <taxon>Suessiales</taxon>
        <taxon>Symbiodiniaceae</taxon>
        <taxon>Symbiodinium</taxon>
    </lineage>
</organism>
<keyword evidence="1" id="KW-0175">Coiled coil</keyword>
<name>A0A1Q9DYK6_SYMMI</name>
<keyword evidence="3" id="KW-0732">Signal</keyword>
<evidence type="ECO:0000313" key="4">
    <source>
        <dbReference type="EMBL" id="OLQ00243.1"/>
    </source>
</evidence>
<dbReference type="OrthoDB" id="10651449at2759"/>
<accession>A0A1Q9DYK6</accession>
<evidence type="ECO:0000313" key="5">
    <source>
        <dbReference type="Proteomes" id="UP000186817"/>
    </source>
</evidence>
<evidence type="ECO:0000256" key="1">
    <source>
        <dbReference type="SAM" id="Coils"/>
    </source>
</evidence>
<dbReference type="AlphaFoldDB" id="A0A1Q9DYK6"/>
<sequence length="217" mass="24237">MLLFMVDILLAAWAGFVAGLTDEEDDEDEKGLVASRVDFWESLATRNRPEAREPQRSHVEGRSLPVQGMTSEAPSVDAAVPASTARQIQKYHEEIEAVRAQAVELEKRVEGLKQQVAQKHDASEQLRQQAAFIKQCMLVQRELCREQSQLGQRLQYLEKANLLLSQQIKEIYAPSAVELKDPTIIEVRDTALEAVKESEADSKHAGQNPLCCTAEAN</sequence>
<keyword evidence="5" id="KW-1185">Reference proteome</keyword>